<accession>R8VT14</accession>
<keyword evidence="2" id="KW-1185">Reference proteome</keyword>
<dbReference type="EMBL" id="AQOB01000010">
    <property type="protein sequence ID" value="EOQ35890.1"/>
    <property type="molecule type" value="Genomic_DNA"/>
</dbReference>
<evidence type="ECO:0000313" key="1">
    <source>
        <dbReference type="EMBL" id="EOQ35890.1"/>
    </source>
</evidence>
<dbReference type="Proteomes" id="UP000013981">
    <property type="component" value="Unassembled WGS sequence"/>
</dbReference>
<organism evidence="1 2">
    <name type="scientific">Butyricicoccus pullicaecorum 1.2</name>
    <dbReference type="NCBI Taxonomy" id="1203606"/>
    <lineage>
        <taxon>Bacteria</taxon>
        <taxon>Bacillati</taxon>
        <taxon>Bacillota</taxon>
        <taxon>Clostridia</taxon>
        <taxon>Eubacteriales</taxon>
        <taxon>Butyricicoccaceae</taxon>
        <taxon>Butyricicoccus</taxon>
    </lineage>
</organism>
<proteinExistence type="predicted"/>
<name>R8VT14_9FIRM</name>
<dbReference type="HOGENOM" id="CLU_2231610_0_0_9"/>
<gene>
    <name evidence="1" type="ORF">HMPREF1526_02470</name>
</gene>
<sequence length="105" mass="12296">MPVNALYFEDGEEIFCQCVVIRISESRSYFFMTRRVILGLHKIPQQFIFHTKPLNLISLLGHNIFRCCIFLGRPFGRGRIPTSSFRSFLRSRVSNCFTAYLSRKP</sequence>
<reference evidence="1 2" key="1">
    <citation type="submission" date="2013-01" db="EMBL/GenBank/DDBJ databases">
        <title>The Genome Sequence of Butyricicoccus pullicaecorum 1.2.</title>
        <authorList>
            <consortium name="The Broad Institute Genome Sequencing Platform"/>
            <person name="Earl A."/>
            <person name="Ward D."/>
            <person name="Feldgarden M."/>
            <person name="Gevers D."/>
            <person name="Van Immerseel F."/>
            <person name="Eeckhaut V."/>
            <person name="Walker B."/>
            <person name="Young S.K."/>
            <person name="Zeng Q."/>
            <person name="Gargeya S."/>
            <person name="Fitzgerald M."/>
            <person name="Haas B."/>
            <person name="Abouelleil A."/>
            <person name="Alvarado L."/>
            <person name="Arachchi H.M."/>
            <person name="Berlin A.M."/>
            <person name="Chapman S.B."/>
            <person name="Dewar J."/>
            <person name="Goldberg J."/>
            <person name="Griggs A."/>
            <person name="Gujja S."/>
            <person name="Hansen M."/>
            <person name="Howarth C."/>
            <person name="Imamovic A."/>
            <person name="Larimer J."/>
            <person name="McCowan C."/>
            <person name="Murphy C."/>
            <person name="Neiman D."/>
            <person name="Pearson M."/>
            <person name="Priest M."/>
            <person name="Roberts A."/>
            <person name="Saif S."/>
            <person name="Shea T."/>
            <person name="Sisk P."/>
            <person name="Sykes S."/>
            <person name="Wortman J."/>
            <person name="Nusbaum C."/>
            <person name="Birren B."/>
        </authorList>
    </citation>
    <scope>NUCLEOTIDE SEQUENCE [LARGE SCALE GENOMIC DNA]</scope>
    <source>
        <strain evidence="1 2">1.2</strain>
    </source>
</reference>
<comment type="caution">
    <text evidence="1">The sequence shown here is derived from an EMBL/GenBank/DDBJ whole genome shotgun (WGS) entry which is preliminary data.</text>
</comment>
<dbReference type="AlphaFoldDB" id="R8VT14"/>
<protein>
    <submittedName>
        <fullName evidence="1">Uncharacterized protein</fullName>
    </submittedName>
</protein>
<evidence type="ECO:0000313" key="2">
    <source>
        <dbReference type="Proteomes" id="UP000013981"/>
    </source>
</evidence>